<dbReference type="KEGG" id="ccin:107270156"/>
<dbReference type="RefSeq" id="XP_024943401.1">
    <property type="nucleotide sequence ID" value="XM_025087633.1"/>
</dbReference>
<dbReference type="AlphaFoldDB" id="A0AAJ7W3U6"/>
<evidence type="ECO:0000313" key="2">
    <source>
        <dbReference type="RefSeq" id="XP_024943401.1"/>
    </source>
</evidence>
<proteinExistence type="predicted"/>
<sequence length="137" mass="15798">MTQRADKNQLVAWASKLKDADAGLPSIRKFYQVFFKLPIAGERNVYVVLTDYGPSDIVTLKSDDGFLNQRFQIRIKIYHHHTVMQVTQSYGRASALFQYSVGMVLRHATKIHLQRAATIIEKRYKILEHGKEFLSLT</sequence>
<accession>A0AAJ7W3U6</accession>
<gene>
    <name evidence="2" type="primary">LOC107270156</name>
</gene>
<dbReference type="Proteomes" id="UP000694920">
    <property type="component" value="Unplaced"/>
</dbReference>
<name>A0AAJ7W3U6_CEPCN</name>
<reference evidence="2" key="1">
    <citation type="submission" date="2025-08" db="UniProtKB">
        <authorList>
            <consortium name="RefSeq"/>
        </authorList>
    </citation>
    <scope>IDENTIFICATION</scope>
</reference>
<protein>
    <submittedName>
        <fullName evidence="2">Uncharacterized protein LOC107270156</fullName>
    </submittedName>
</protein>
<dbReference type="GeneID" id="107270156"/>
<organism evidence="1 2">
    <name type="scientific">Cephus cinctus</name>
    <name type="common">Wheat stem sawfly</name>
    <dbReference type="NCBI Taxonomy" id="211228"/>
    <lineage>
        <taxon>Eukaryota</taxon>
        <taxon>Metazoa</taxon>
        <taxon>Ecdysozoa</taxon>
        <taxon>Arthropoda</taxon>
        <taxon>Hexapoda</taxon>
        <taxon>Insecta</taxon>
        <taxon>Pterygota</taxon>
        <taxon>Neoptera</taxon>
        <taxon>Endopterygota</taxon>
        <taxon>Hymenoptera</taxon>
        <taxon>Cephoidea</taxon>
        <taxon>Cephidae</taxon>
        <taxon>Cephus</taxon>
    </lineage>
</organism>
<keyword evidence="1" id="KW-1185">Reference proteome</keyword>
<evidence type="ECO:0000313" key="1">
    <source>
        <dbReference type="Proteomes" id="UP000694920"/>
    </source>
</evidence>